<dbReference type="Proteomes" id="UP000008495">
    <property type="component" value="Unassembled WGS sequence"/>
</dbReference>
<dbReference type="Gene3D" id="1.10.260.40">
    <property type="entry name" value="lambda repressor-like DNA-binding domains"/>
    <property type="match status" value="1"/>
</dbReference>
<proteinExistence type="predicted"/>
<dbReference type="CDD" id="cd00093">
    <property type="entry name" value="HTH_XRE"/>
    <property type="match status" value="1"/>
</dbReference>
<dbReference type="eggNOG" id="COG0457">
    <property type="taxonomic scope" value="Bacteria"/>
</dbReference>
<dbReference type="EMBL" id="BAGZ01000008">
    <property type="protein sequence ID" value="GAB77873.1"/>
    <property type="molecule type" value="Genomic_DNA"/>
</dbReference>
<dbReference type="InterPro" id="IPR011717">
    <property type="entry name" value="TPR-4"/>
</dbReference>
<dbReference type="AlphaFoldDB" id="K6V6L2"/>
<protein>
    <recommendedName>
        <fullName evidence="1">HTH cro/C1-type domain-containing protein</fullName>
    </recommendedName>
</protein>
<dbReference type="InterPro" id="IPR010982">
    <property type="entry name" value="Lambda_DNA-bd_dom_sf"/>
</dbReference>
<dbReference type="STRING" id="100225.SAMN05421595_0385"/>
<dbReference type="SMART" id="SM00530">
    <property type="entry name" value="HTH_XRE"/>
    <property type="match status" value="1"/>
</dbReference>
<dbReference type="InterPro" id="IPR011990">
    <property type="entry name" value="TPR-like_helical_dom_sf"/>
</dbReference>
<dbReference type="eggNOG" id="COG1396">
    <property type="taxonomic scope" value="Bacteria"/>
</dbReference>
<dbReference type="InterPro" id="IPR001387">
    <property type="entry name" value="Cro/C1-type_HTH"/>
</dbReference>
<evidence type="ECO:0000259" key="1">
    <source>
        <dbReference type="PROSITE" id="PS50943"/>
    </source>
</evidence>
<reference evidence="2 3" key="1">
    <citation type="submission" date="2012-08" db="EMBL/GenBank/DDBJ databases">
        <title>Whole genome shotgun sequence of Austwickia chelonae NBRC 105200.</title>
        <authorList>
            <person name="Yoshida I."/>
            <person name="Hosoyama A."/>
            <person name="Tsuchikane K."/>
            <person name="Katsumata H."/>
            <person name="Ando Y."/>
            <person name="Ohji S."/>
            <person name="Hamada M."/>
            <person name="Tamura T."/>
            <person name="Yamazoe A."/>
            <person name="Yamazaki S."/>
            <person name="Fujita N."/>
        </authorList>
    </citation>
    <scope>NUCLEOTIDE SEQUENCE [LARGE SCALE GENOMIC DNA]</scope>
    <source>
        <strain evidence="2 3">NBRC 105200</strain>
    </source>
</reference>
<keyword evidence="3" id="KW-1185">Reference proteome</keyword>
<dbReference type="SUPFAM" id="SSF47413">
    <property type="entry name" value="lambda repressor-like DNA-binding domains"/>
    <property type="match status" value="1"/>
</dbReference>
<dbReference type="RefSeq" id="WP_006502625.1">
    <property type="nucleotide sequence ID" value="NZ_BAGZ01000008.1"/>
</dbReference>
<dbReference type="SUPFAM" id="SSF48452">
    <property type="entry name" value="TPR-like"/>
    <property type="match status" value="1"/>
</dbReference>
<accession>K6V6L2</accession>
<comment type="caution">
    <text evidence="2">The sequence shown here is derived from an EMBL/GenBank/DDBJ whole genome shotgun (WGS) entry which is preliminary data.</text>
</comment>
<dbReference type="PROSITE" id="PS50943">
    <property type="entry name" value="HTH_CROC1"/>
    <property type="match status" value="1"/>
</dbReference>
<gene>
    <name evidence="2" type="ORF">AUCHE_08_01160</name>
</gene>
<feature type="domain" description="HTH cro/C1-type" evidence="1">
    <location>
        <begin position="8"/>
        <end position="61"/>
    </location>
</feature>
<dbReference type="Pfam" id="PF07721">
    <property type="entry name" value="TPR_4"/>
    <property type="match status" value="3"/>
</dbReference>
<dbReference type="OrthoDB" id="3675359at2"/>
<name>K6V6L2_9MICO</name>
<organism evidence="2 3">
    <name type="scientific">Austwickia chelonae NBRC 105200</name>
    <dbReference type="NCBI Taxonomy" id="1184607"/>
    <lineage>
        <taxon>Bacteria</taxon>
        <taxon>Bacillati</taxon>
        <taxon>Actinomycetota</taxon>
        <taxon>Actinomycetes</taxon>
        <taxon>Micrococcales</taxon>
        <taxon>Dermatophilaceae</taxon>
        <taxon>Austwickia</taxon>
    </lineage>
</organism>
<evidence type="ECO:0000313" key="2">
    <source>
        <dbReference type="EMBL" id="GAB77873.1"/>
    </source>
</evidence>
<dbReference type="Pfam" id="PF13560">
    <property type="entry name" value="HTH_31"/>
    <property type="match status" value="1"/>
</dbReference>
<dbReference type="GO" id="GO:0042802">
    <property type="term" value="F:identical protein binding"/>
    <property type="evidence" value="ECO:0007669"/>
    <property type="project" value="InterPro"/>
</dbReference>
<dbReference type="Gene3D" id="1.25.40.10">
    <property type="entry name" value="Tetratricopeptide repeat domain"/>
    <property type="match status" value="1"/>
</dbReference>
<sequence length="407" mass="44233">MLSFGSRLRAARLEKGLSQEQLGAPLFSRSYMSLVESGQRPPTHEVITHVAERLGLDPTVLEKWHALEGQAFDIEVAIAQIEVLSAFIENDFDDVRTWAGRLRTLTDDEQRLGLWWVSSYVRILCDFSAGAYSSAKETAQSLRQHLSSSLSPQLAGRVDCLLAQILRANGDLEEAVSAAESAVGALSGLDSTESAYVSSRVVLASCLGELGRTDEALGHLDSLGLVSPERVSRLDWGKAHWARGNLHFLNGDHVAGRREHDLAITLIDPVRHLRLWGRLHRSSATMRIKSGGPLGDVPELLAKADMVEQISPTTTGLAELAIARGMYLAACEDWAAALSALQSGLVDAEALAPQTRGDAYESLGQVMARCGRPDEAAEHFSRASALFTHAGAHARAEQIREEREAWS</sequence>
<evidence type="ECO:0000313" key="3">
    <source>
        <dbReference type="Proteomes" id="UP000008495"/>
    </source>
</evidence>
<dbReference type="GO" id="GO:0003677">
    <property type="term" value="F:DNA binding"/>
    <property type="evidence" value="ECO:0007669"/>
    <property type="project" value="InterPro"/>
</dbReference>